<dbReference type="KEGG" id="ure:UREG_03270"/>
<dbReference type="Proteomes" id="UP000002058">
    <property type="component" value="Unassembled WGS sequence"/>
</dbReference>
<sequence length="651" mass="72123">MLTATSKACRLPGNIRLKPALAPFVRHSRTSPIHRRELSCSVPQLPRAQLLRYALTGSTAASAVNGQLSQLDTQLDQLFSTPLLPKGLDESSNREIGSPFRFRAQHGHILSSIQSEIETKITDKRSGDEFVGSFPLFREALGRCENATQWEDLIATINGTLARLQKLNVINTRELLLLGMNYAAQCFSVPALRHYFKRYSEGGYEHLSPETANQLVNSLTKGLEMRILDNPSIDKNKMRQVIMGTNSSDSGSGAFHSLLDISHPSENAFLGAYVNLLGDLGEQKGLSEIWQVIRAQFVRSRQTTHLKKAAANCLQAMVKSGNPQAAIEAARDVSRQVDLNSFFPVHLWGLLIQHDQDGVLCGLPIDKTVQSVLDRELRVMEMKLGVRWSGKENGSHSYVRDTPVWCNNGSPEDVYEWLGTSNMIPAASHLLDLFGVANSSRSIASISSMADLLNEYEGVEIPLCMAQNKQFGQLELAWITQCSPIEITQDKEILAEEKYRARQLSSLGLLRVRQDCNGVPRKVGPHVHLMQVGYVAMRRKSTLAKSGLPTAEPEQWTPTGHVIGWDRRNGKLVFLWVGKGYGAMKAGLVQPKVSSCLPHACAEVRNLVELKNSIEGKRSLETDVSALGLDEMFKNTTGLWIDVDPCFDLQT</sequence>
<proteinExistence type="predicted"/>
<protein>
    <submittedName>
        <fullName evidence="1">Uncharacterized protein</fullName>
    </submittedName>
</protein>
<accession>C4JQ37</accession>
<dbReference type="EMBL" id="CH476616">
    <property type="protein sequence ID" value="EEP78424.1"/>
    <property type="molecule type" value="Genomic_DNA"/>
</dbReference>
<dbReference type="RefSeq" id="XP_002543753.1">
    <property type="nucleotide sequence ID" value="XM_002543707.1"/>
</dbReference>
<name>C4JQ37_UNCRE</name>
<dbReference type="GeneID" id="8442753"/>
<organism evidence="1 2">
    <name type="scientific">Uncinocarpus reesii (strain UAMH 1704)</name>
    <dbReference type="NCBI Taxonomy" id="336963"/>
    <lineage>
        <taxon>Eukaryota</taxon>
        <taxon>Fungi</taxon>
        <taxon>Dikarya</taxon>
        <taxon>Ascomycota</taxon>
        <taxon>Pezizomycotina</taxon>
        <taxon>Eurotiomycetes</taxon>
        <taxon>Eurotiomycetidae</taxon>
        <taxon>Onygenales</taxon>
        <taxon>Onygenaceae</taxon>
        <taxon>Uncinocarpus</taxon>
    </lineage>
</organism>
<dbReference type="eggNOG" id="ENOG502RNIF">
    <property type="taxonomic scope" value="Eukaryota"/>
</dbReference>
<reference evidence="2" key="1">
    <citation type="journal article" date="2009" name="Genome Res.">
        <title>Comparative genomic analyses of the human fungal pathogens Coccidioides and their relatives.</title>
        <authorList>
            <person name="Sharpton T.J."/>
            <person name="Stajich J.E."/>
            <person name="Rounsley S.D."/>
            <person name="Gardner M.J."/>
            <person name="Wortman J.R."/>
            <person name="Jordar V.S."/>
            <person name="Maiti R."/>
            <person name="Kodira C.D."/>
            <person name="Neafsey D.E."/>
            <person name="Zeng Q."/>
            <person name="Hung C.-Y."/>
            <person name="McMahan C."/>
            <person name="Muszewska A."/>
            <person name="Grynberg M."/>
            <person name="Mandel M.A."/>
            <person name="Kellner E.M."/>
            <person name="Barker B.M."/>
            <person name="Galgiani J.N."/>
            <person name="Orbach M.J."/>
            <person name="Kirkland T.N."/>
            <person name="Cole G.T."/>
            <person name="Henn M.R."/>
            <person name="Birren B.W."/>
            <person name="Taylor J.W."/>
        </authorList>
    </citation>
    <scope>NUCLEOTIDE SEQUENCE [LARGE SCALE GENOMIC DNA]</scope>
    <source>
        <strain evidence="2">UAMH 1704</strain>
    </source>
</reference>
<dbReference type="VEuPathDB" id="FungiDB:UREG_03270"/>
<gene>
    <name evidence="1" type="ORF">UREG_03270</name>
</gene>
<dbReference type="HOGENOM" id="CLU_027893_0_0_1"/>
<evidence type="ECO:0000313" key="1">
    <source>
        <dbReference type="EMBL" id="EEP78424.1"/>
    </source>
</evidence>
<keyword evidence="2" id="KW-1185">Reference proteome</keyword>
<dbReference type="OrthoDB" id="4442598at2759"/>
<dbReference type="InParanoid" id="C4JQ37"/>
<dbReference type="OMA" id="EDISQHC"/>
<evidence type="ECO:0000313" key="2">
    <source>
        <dbReference type="Proteomes" id="UP000002058"/>
    </source>
</evidence>
<dbReference type="AlphaFoldDB" id="C4JQ37"/>